<accession>A0AAJ6AFG1</accession>
<keyword evidence="7" id="KW-1185">Reference proteome</keyword>
<dbReference type="InterPro" id="IPR006079">
    <property type="entry name" value="Lantibiotic_typ-A_Bacillales"/>
</dbReference>
<keyword evidence="5" id="KW-0078">Bacteriocin</keyword>
<dbReference type="GeneID" id="83696420"/>
<name>A0AAJ6AFG1_9MICC</name>
<evidence type="ECO:0000256" key="3">
    <source>
        <dbReference type="ARBA" id="ARBA00022789"/>
    </source>
</evidence>
<keyword evidence="4" id="KW-0044">Antibiotic</keyword>
<reference evidence="6 7" key="1">
    <citation type="submission" date="2023-03" db="EMBL/GenBank/DDBJ databases">
        <title>Complete genome sequences of several Auritidibacter ignavus strains isolated from ear infections.</title>
        <authorList>
            <person name="Baehr T."/>
            <person name="Baumhoegger A.M."/>
        </authorList>
    </citation>
    <scope>NUCLEOTIDE SEQUENCE [LARGE SCALE GENOMIC DNA]</scope>
    <source>
        <strain evidence="6 7">BABAE-6</strain>
    </source>
</reference>
<evidence type="ECO:0000313" key="7">
    <source>
        <dbReference type="Proteomes" id="UP001224674"/>
    </source>
</evidence>
<evidence type="ECO:0000256" key="1">
    <source>
        <dbReference type="ARBA" id="ARBA00009379"/>
    </source>
</evidence>
<keyword evidence="3" id="KW-0425">Lantibiotic</keyword>
<dbReference type="EMBL" id="CP122566">
    <property type="protein sequence ID" value="WGH92298.1"/>
    <property type="molecule type" value="Genomic_DNA"/>
</dbReference>
<dbReference type="RefSeq" id="WP_110101343.1">
    <property type="nucleotide sequence ID" value="NZ_CP122561.1"/>
</dbReference>
<evidence type="ECO:0000256" key="2">
    <source>
        <dbReference type="ARBA" id="ARBA00022529"/>
    </source>
</evidence>
<protein>
    <submittedName>
        <fullName evidence="6">Gallidermin/nisin family lantibiotic</fullName>
    </submittedName>
</protein>
<keyword evidence="2" id="KW-0929">Antimicrobial</keyword>
<evidence type="ECO:0000256" key="4">
    <source>
        <dbReference type="ARBA" id="ARBA00023022"/>
    </source>
</evidence>
<dbReference type="AlphaFoldDB" id="A0AAJ6AFG1"/>
<dbReference type="GO" id="GO:0005576">
    <property type="term" value="C:extracellular region"/>
    <property type="evidence" value="ECO:0007669"/>
    <property type="project" value="InterPro"/>
</dbReference>
<dbReference type="NCBIfam" id="TIGR03731">
    <property type="entry name" value="lantibio_gallid"/>
    <property type="match status" value="1"/>
</dbReference>
<proteinExistence type="inferred from homology"/>
<evidence type="ECO:0000313" key="6">
    <source>
        <dbReference type="EMBL" id="WGH92298.1"/>
    </source>
</evidence>
<sequence>MTTATLDAPVLDRIDDLDIALDMDVDVKPNSSDVGPQITSISLCTAGCTSPGGGSQCSWCC</sequence>
<dbReference type="Proteomes" id="UP001224674">
    <property type="component" value="Chromosome"/>
</dbReference>
<comment type="similarity">
    <text evidence="1">Belongs to the type A lantibiotic family.</text>
</comment>
<dbReference type="Pfam" id="PF02052">
    <property type="entry name" value="Gallidermin"/>
    <property type="match status" value="1"/>
</dbReference>
<dbReference type="GO" id="GO:0031640">
    <property type="term" value="P:killing of cells of another organism"/>
    <property type="evidence" value="ECO:0007669"/>
    <property type="project" value="UniProtKB-KW"/>
</dbReference>
<evidence type="ECO:0000256" key="5">
    <source>
        <dbReference type="ARBA" id="ARBA00023048"/>
    </source>
</evidence>
<dbReference type="GO" id="GO:0005102">
    <property type="term" value="F:signaling receptor binding"/>
    <property type="evidence" value="ECO:0007669"/>
    <property type="project" value="UniProtKB-KW"/>
</dbReference>
<organism evidence="6 7">
    <name type="scientific">Auritidibacter ignavus</name>
    <dbReference type="NCBI Taxonomy" id="678932"/>
    <lineage>
        <taxon>Bacteria</taxon>
        <taxon>Bacillati</taxon>
        <taxon>Actinomycetota</taxon>
        <taxon>Actinomycetes</taxon>
        <taxon>Micrococcales</taxon>
        <taxon>Micrococcaceae</taxon>
        <taxon>Auritidibacter</taxon>
    </lineage>
</organism>
<gene>
    <name evidence="6" type="ORF">QDX21_08170</name>
</gene>
<dbReference type="GO" id="GO:0042742">
    <property type="term" value="P:defense response to bacterium"/>
    <property type="evidence" value="ECO:0007669"/>
    <property type="project" value="UniProtKB-KW"/>
</dbReference>